<feature type="domain" description="BON" evidence="2">
    <location>
        <begin position="259"/>
        <end position="327"/>
    </location>
</feature>
<feature type="compositionally biased region" description="Low complexity" evidence="1">
    <location>
        <begin position="373"/>
        <end position="390"/>
    </location>
</feature>
<feature type="compositionally biased region" description="Basic and acidic residues" evidence="1">
    <location>
        <begin position="297"/>
        <end position="308"/>
    </location>
</feature>
<dbReference type="InterPro" id="IPR051686">
    <property type="entry name" value="Lipoprotein_DolP"/>
</dbReference>
<dbReference type="InterPro" id="IPR007055">
    <property type="entry name" value="BON_dom"/>
</dbReference>
<evidence type="ECO:0000313" key="3">
    <source>
        <dbReference type="EMBL" id="MFC0204026.1"/>
    </source>
</evidence>
<dbReference type="SMART" id="SM00749">
    <property type="entry name" value="BON"/>
    <property type="match status" value="1"/>
</dbReference>
<accession>A0ABV6CVI9</accession>
<dbReference type="Proteomes" id="UP001589798">
    <property type="component" value="Unassembled WGS sequence"/>
</dbReference>
<feature type="region of interest" description="Disordered" evidence="1">
    <location>
        <begin position="1"/>
        <end position="211"/>
    </location>
</feature>
<feature type="region of interest" description="Disordered" evidence="1">
    <location>
        <begin position="235"/>
        <end position="263"/>
    </location>
</feature>
<evidence type="ECO:0000256" key="1">
    <source>
        <dbReference type="SAM" id="MobiDB-lite"/>
    </source>
</evidence>
<dbReference type="PANTHER" id="PTHR34606:SF15">
    <property type="entry name" value="BON DOMAIN-CONTAINING PROTEIN"/>
    <property type="match status" value="1"/>
</dbReference>
<gene>
    <name evidence="3" type="ORF">ACFFJC_07040</name>
</gene>
<dbReference type="EMBL" id="JBHLWK010000010">
    <property type="protein sequence ID" value="MFC0204026.1"/>
    <property type="molecule type" value="Genomic_DNA"/>
</dbReference>
<feature type="compositionally biased region" description="Basic and acidic residues" evidence="1">
    <location>
        <begin position="125"/>
        <end position="143"/>
    </location>
</feature>
<organism evidence="3 4">
    <name type="scientific">Novosphingobium soli</name>
    <dbReference type="NCBI Taxonomy" id="574956"/>
    <lineage>
        <taxon>Bacteria</taxon>
        <taxon>Pseudomonadati</taxon>
        <taxon>Pseudomonadota</taxon>
        <taxon>Alphaproteobacteria</taxon>
        <taxon>Sphingomonadales</taxon>
        <taxon>Sphingomonadaceae</taxon>
        <taxon>Novosphingobium</taxon>
    </lineage>
</organism>
<protein>
    <submittedName>
        <fullName evidence="3">BON domain-containing protein</fullName>
    </submittedName>
</protein>
<comment type="caution">
    <text evidence="3">The sequence shown here is derived from an EMBL/GenBank/DDBJ whole genome shotgun (WGS) entry which is preliminary data.</text>
</comment>
<dbReference type="NCBIfam" id="NF033157">
    <property type="entry name" value="SWFGD_domain"/>
    <property type="match status" value="1"/>
</dbReference>
<feature type="compositionally biased region" description="Low complexity" evidence="1">
    <location>
        <begin position="326"/>
        <end position="361"/>
    </location>
</feature>
<dbReference type="InterPro" id="IPR014004">
    <property type="entry name" value="Transpt-assoc_nodulatn_dom_bac"/>
</dbReference>
<reference evidence="3 4" key="1">
    <citation type="submission" date="2024-09" db="EMBL/GenBank/DDBJ databases">
        <authorList>
            <person name="Sun Q."/>
            <person name="Mori K."/>
        </authorList>
    </citation>
    <scope>NUCLEOTIDE SEQUENCE [LARGE SCALE GENOMIC DNA]</scope>
    <source>
        <strain evidence="3 4">CCM 7706</strain>
    </source>
</reference>
<name>A0ABV6CVI9_9SPHN</name>
<feature type="compositionally biased region" description="Basic and acidic residues" evidence="1">
    <location>
        <begin position="94"/>
        <end position="117"/>
    </location>
</feature>
<evidence type="ECO:0000259" key="2">
    <source>
        <dbReference type="PROSITE" id="PS50914"/>
    </source>
</evidence>
<keyword evidence="4" id="KW-1185">Reference proteome</keyword>
<sequence length="390" mass="42256">MNERDLNEGNRQQGGFRTDESAWDSPRQANQWQSESSQAGGGWGSEDSQRSASRDTGRSASRDPDARYYGDPRDEGDSGWRERSHRGGRSGYGGRDRFERGSQGRGWGDRGYTERSHGGGYGLRDQGHWDRDQSRHGQEDRGYRFSGSREANYPSRAFDASGGNDYASFTSEDYGGRDFSSRGGGLSGGMSPSNSYRESYGPGSWSSRRDYGDWREYGESRGFLQRAGDEIASWFGDDEAARRREQDHRGRGPSDYTRSDERIREDINDALTHDNRLDATHIRVSVKSGEATLEGTVESRQDKRRAEDLADNVSGVRHVQNNLRVTSGTASSSSSGSGLTAGTSTPGYSHTDTTATNTGTGSTTGSGSGTSGSTGSTSASTGSTGSSRTS</sequence>
<dbReference type="Gene3D" id="3.30.1340.30">
    <property type="match status" value="1"/>
</dbReference>
<dbReference type="RefSeq" id="WP_379486793.1">
    <property type="nucleotide sequence ID" value="NZ_JBHLWK010000010.1"/>
</dbReference>
<dbReference type="PROSITE" id="PS50914">
    <property type="entry name" value="BON"/>
    <property type="match status" value="1"/>
</dbReference>
<proteinExistence type="predicted"/>
<dbReference type="PANTHER" id="PTHR34606">
    <property type="entry name" value="BON DOMAIN-CONTAINING PROTEIN"/>
    <property type="match status" value="1"/>
</dbReference>
<feature type="compositionally biased region" description="Basic and acidic residues" evidence="1">
    <location>
        <begin position="47"/>
        <end position="82"/>
    </location>
</feature>
<feature type="compositionally biased region" description="Polar residues" evidence="1">
    <location>
        <begin position="27"/>
        <end position="38"/>
    </location>
</feature>
<feature type="compositionally biased region" description="Basic and acidic residues" evidence="1">
    <location>
        <begin position="239"/>
        <end position="263"/>
    </location>
</feature>
<dbReference type="InterPro" id="IPR047800">
    <property type="entry name" value="SWFGD_dom"/>
</dbReference>
<dbReference type="Pfam" id="PF04972">
    <property type="entry name" value="BON"/>
    <property type="match status" value="1"/>
</dbReference>
<feature type="compositionally biased region" description="Gly residues" evidence="1">
    <location>
        <begin position="362"/>
        <end position="372"/>
    </location>
</feature>
<evidence type="ECO:0000313" key="4">
    <source>
        <dbReference type="Proteomes" id="UP001589798"/>
    </source>
</evidence>
<feature type="region of interest" description="Disordered" evidence="1">
    <location>
        <begin position="292"/>
        <end position="390"/>
    </location>
</feature>